<keyword evidence="2" id="KW-1185">Reference proteome</keyword>
<dbReference type="EMBL" id="CAJVPT010007029">
    <property type="protein sequence ID" value="CAG8536848.1"/>
    <property type="molecule type" value="Genomic_DNA"/>
</dbReference>
<gene>
    <name evidence="1" type="ORF">ACOLOM_LOCUS4306</name>
</gene>
<evidence type="ECO:0000313" key="2">
    <source>
        <dbReference type="Proteomes" id="UP000789525"/>
    </source>
</evidence>
<accession>A0ACA9LN96</accession>
<sequence length="1029" mass="113622">SSVLGFPDSNTTQPQHEGPILESSEYSNPSLVDGIHLRDGGMSLKQTFPVIDYIHYCSIFFNYVHKSLSYGERKKSSKLNFLKFAVSWSIKIPQQPAMETEMGAILMLQMMRLKPLSSDAISLPEGYDPASRFISLPGESEKDKTSRMKIGTYWEILEALPADKKESAKDPQFLRDVVKAVQAFRTHFQYNIRSCPSELLEEFTHTRAINDFKKFNDSVFRASSALCRMLSGYNETAQEKHARYPDYPPIICKEVKPGQDPVEGFFQLTLPKILVLVLFGVAQVKKEQFTRPKICHASHWGVTEVTPGMIASAAVGARYMISPDKAFAPVGPQSGIDWTEAFQTYKQFLSTRRNDPPIVQLFDDLNATLFGDGNRKPTMSELDEKDTSLGQATATGPNLIPNESQKEGTYNTPNNAKFQHSLVFKSIETASKIGIEDAFKTLQRSPLASTLGDNSDKCLTDNGPYSQDQSLLLAALDTSNYDPVLPALSVGAAASILGPLICPNTPSASKGIKVVSDVTSGLVPNTQAVDDPNPGSHITATPSRPPAPFSHPSTPSATSSSLMADEIVPAELARVGRLLWSMRNATIADESDKENEPPAKRRKGEAKLQKEKEQLQAQVLDTRNQLKSQMVPTTPSANESKGNSNNTVNDEDQDYDPSSRLISSPNESESERTLRLVFGTYWEILDALPPNRKDVVKDPQFWKTVSIQYQGMASRNTQRILIAILFGVDRINKARPKPSRPRRSYHWNFTEITPAMIASAAVGVSVWFLRPHLVNHPFQARFMVSPDRAFTQLFDDLNASLFQDGASVTVPSGPDGHELSLSGRQATAANLNSITDRPQEGGKSRDPRAIEVGAAFKPEVEDTPWAPQVLPSAFMQIGYSHISPTETSASPNSDTHMSSTTSRARILDGKTDIPSEIIPHAQCLYRPMLHWPITDAPNHSSAPVCHPPALSSQFAPSAIGSSPPIDEIVPFEPSRVGRVLRSSHKAVALKGSGKENKRPNRRRNRDTQIEKRKPRTCTLRARRAAIRRK</sequence>
<protein>
    <submittedName>
        <fullName evidence="1">9964_t:CDS:1</fullName>
    </submittedName>
</protein>
<feature type="non-terminal residue" evidence="1">
    <location>
        <position position="1"/>
    </location>
</feature>
<proteinExistence type="predicted"/>
<evidence type="ECO:0000313" key="1">
    <source>
        <dbReference type="EMBL" id="CAG8536848.1"/>
    </source>
</evidence>
<comment type="caution">
    <text evidence="1">The sequence shown here is derived from an EMBL/GenBank/DDBJ whole genome shotgun (WGS) entry which is preliminary data.</text>
</comment>
<dbReference type="Proteomes" id="UP000789525">
    <property type="component" value="Unassembled WGS sequence"/>
</dbReference>
<organism evidence="1 2">
    <name type="scientific">Acaulospora colombiana</name>
    <dbReference type="NCBI Taxonomy" id="27376"/>
    <lineage>
        <taxon>Eukaryota</taxon>
        <taxon>Fungi</taxon>
        <taxon>Fungi incertae sedis</taxon>
        <taxon>Mucoromycota</taxon>
        <taxon>Glomeromycotina</taxon>
        <taxon>Glomeromycetes</taxon>
        <taxon>Diversisporales</taxon>
        <taxon>Acaulosporaceae</taxon>
        <taxon>Acaulospora</taxon>
    </lineage>
</organism>
<reference evidence="1" key="1">
    <citation type="submission" date="2021-06" db="EMBL/GenBank/DDBJ databases">
        <authorList>
            <person name="Kallberg Y."/>
            <person name="Tangrot J."/>
            <person name="Rosling A."/>
        </authorList>
    </citation>
    <scope>NUCLEOTIDE SEQUENCE</scope>
    <source>
        <strain evidence="1">CL356</strain>
    </source>
</reference>
<name>A0ACA9LN96_9GLOM</name>